<dbReference type="InterPro" id="IPR036249">
    <property type="entry name" value="Thioredoxin-like_sf"/>
</dbReference>
<dbReference type="InterPro" id="IPR013766">
    <property type="entry name" value="Thioredoxin_domain"/>
</dbReference>
<dbReference type="Gene3D" id="3.40.30.10">
    <property type="entry name" value="Glutaredoxin"/>
    <property type="match status" value="1"/>
</dbReference>
<dbReference type="EMBL" id="HBJA01044745">
    <property type="protein sequence ID" value="CAE0804350.1"/>
    <property type="molecule type" value="Transcribed_RNA"/>
</dbReference>
<feature type="chain" id="PRO_5030929145" description="Thioredoxin domain-containing protein" evidence="1">
    <location>
        <begin position="20"/>
        <end position="167"/>
    </location>
</feature>
<evidence type="ECO:0000256" key="1">
    <source>
        <dbReference type="SAM" id="SignalP"/>
    </source>
</evidence>
<evidence type="ECO:0000259" key="2">
    <source>
        <dbReference type="PROSITE" id="PS51352"/>
    </source>
</evidence>
<name>A0A7S4CRJ2_9EUGL</name>
<gene>
    <name evidence="3" type="ORF">EGYM00163_LOCUS15474</name>
</gene>
<proteinExistence type="predicted"/>
<dbReference type="SUPFAM" id="SSF52833">
    <property type="entry name" value="Thioredoxin-like"/>
    <property type="match status" value="1"/>
</dbReference>
<dbReference type="PROSITE" id="PS51352">
    <property type="entry name" value="THIOREDOXIN_2"/>
    <property type="match status" value="1"/>
</dbReference>
<reference evidence="3" key="1">
    <citation type="submission" date="2021-01" db="EMBL/GenBank/DDBJ databases">
        <authorList>
            <person name="Corre E."/>
            <person name="Pelletier E."/>
            <person name="Niang G."/>
            <person name="Scheremetjew M."/>
            <person name="Finn R."/>
            <person name="Kale V."/>
            <person name="Holt S."/>
            <person name="Cochrane G."/>
            <person name="Meng A."/>
            <person name="Brown T."/>
            <person name="Cohen L."/>
        </authorList>
    </citation>
    <scope>NUCLEOTIDE SEQUENCE</scope>
    <source>
        <strain evidence="3">CCMP1594</strain>
    </source>
</reference>
<organism evidence="3">
    <name type="scientific">Eutreptiella gymnastica</name>
    <dbReference type="NCBI Taxonomy" id="73025"/>
    <lineage>
        <taxon>Eukaryota</taxon>
        <taxon>Discoba</taxon>
        <taxon>Euglenozoa</taxon>
        <taxon>Euglenida</taxon>
        <taxon>Spirocuta</taxon>
        <taxon>Euglenophyceae</taxon>
        <taxon>Eutreptiales</taxon>
        <taxon>Eutreptiaceae</taxon>
        <taxon>Eutreptiella</taxon>
    </lineage>
</organism>
<evidence type="ECO:0000313" key="3">
    <source>
        <dbReference type="EMBL" id="CAE0804350.1"/>
    </source>
</evidence>
<feature type="domain" description="Thioredoxin" evidence="2">
    <location>
        <begin position="15"/>
        <end position="149"/>
    </location>
</feature>
<protein>
    <recommendedName>
        <fullName evidence="2">Thioredoxin domain-containing protein</fullName>
    </recommendedName>
</protein>
<dbReference type="AlphaFoldDB" id="A0A7S4CRJ2"/>
<sequence length="167" mass="18726">MRSIIGIIVMLSVSLLVTGEGEETGVTVVENKFETLALITKRSINEVLRGDKAYLVLFKKSSKEKNCDRCVEFNEVWEQAVHEYIDVLGFAVADVDTRAGRDFADKFEIGEQGFPNVKMFSGDRRPIGVVTRETVTYEVFESRLKPLLAAIQKGADGFYHKSVNDDL</sequence>
<keyword evidence="1" id="KW-0732">Signal</keyword>
<feature type="signal peptide" evidence="1">
    <location>
        <begin position="1"/>
        <end position="19"/>
    </location>
</feature>
<accession>A0A7S4CRJ2</accession>